<evidence type="ECO:0000256" key="2">
    <source>
        <dbReference type="ARBA" id="ARBA00006772"/>
    </source>
</evidence>
<accession>A0A8C4M9Q3</accession>
<organism evidence="9">
    <name type="scientific">Equus asinus asinus</name>
    <dbReference type="NCBI Taxonomy" id="83772"/>
    <lineage>
        <taxon>Eukaryota</taxon>
        <taxon>Metazoa</taxon>
        <taxon>Chordata</taxon>
        <taxon>Craniata</taxon>
        <taxon>Vertebrata</taxon>
        <taxon>Euteleostomi</taxon>
        <taxon>Mammalia</taxon>
        <taxon>Eutheria</taxon>
        <taxon>Laurasiatheria</taxon>
        <taxon>Perissodactyla</taxon>
        <taxon>Equidae</taxon>
        <taxon>Equus</taxon>
    </lineage>
</organism>
<evidence type="ECO:0000256" key="1">
    <source>
        <dbReference type="ARBA" id="ARBA00004141"/>
    </source>
</evidence>
<keyword evidence="7" id="KW-0813">Transport</keyword>
<evidence type="ECO:0000313" key="9">
    <source>
        <dbReference type="Ensembl" id="ENSEASP00005020762.1"/>
    </source>
</evidence>
<dbReference type="Pfam" id="PF00939">
    <property type="entry name" value="Na_sulph_symp"/>
    <property type="match status" value="1"/>
</dbReference>
<name>A0A8C4M9Q3_EQUAS</name>
<sequence>MGLLKGLLRARNLLLVVFVPLVLLPLPMLYPSSEAACAYVLIVTAVYWVSEAVPLGAAALVPAFLYPFFGVLRSSEVAAEYFKNTTLLLVGVICVAAAVEKWNLHKRIALRMVIMAGAKPGMLLLCFMCCTTLLSMWLSNTSTTAMVMPIVEAVLQELVSAEEEQLVAGNSSAEEAEPISTEKPLVLTPGPRNRDLNRKYKSQHDQMICKCLSLSISYAATIGGLTTIIGTSTSLIFLEHFNNQYPAAEVVNFGTWFLFSFPISLIMLVVSWFWMHWLFLGCNFKETCSLSKKKKTKREELSEKRIQEEYEKLGAISYPEMVTGFFFILMTVLWFTREPGFVPGWDSFFEKKGYRTDATVSVFLGFLLFLIPAKKPCFGKKNNGENQQPSLGTEPIITWKDFQKTMPWEIVILVGGGYALASGSKSSGLSTWIGHQMLSLSSLPPWAVTLLACILVSIVTEFVSNPATITIFLPILCSLSETLHINPLYTLIPVTMCISFAVMLPVGNPPNAIVFSYGHCQIKDMVKAGLVVNVIGLVIVMVAINTWGISLFHLDTYPAWAKVSNITDQA</sequence>
<feature type="transmembrane region" description="Helical" evidence="8">
    <location>
        <begin position="256"/>
        <end position="275"/>
    </location>
</feature>
<feature type="transmembrane region" description="Helical" evidence="8">
    <location>
        <begin position="313"/>
        <end position="334"/>
    </location>
</feature>
<evidence type="ECO:0000256" key="5">
    <source>
        <dbReference type="ARBA" id="ARBA00023053"/>
    </source>
</evidence>
<dbReference type="Ensembl" id="ENSEAST00005022543.1">
    <property type="protein sequence ID" value="ENSEASP00005020762.1"/>
    <property type="gene ID" value="ENSEASG00005014272.1"/>
</dbReference>
<dbReference type="OMA" id="TFVRQTN"/>
<keyword evidence="7" id="KW-0739">Sodium transport</keyword>
<feature type="transmembrane region" description="Helical" evidence="8">
    <location>
        <begin position="81"/>
        <end position="99"/>
    </location>
</feature>
<keyword evidence="7" id="KW-0406">Ion transport</keyword>
<feature type="transmembrane region" description="Helical" evidence="8">
    <location>
        <begin position="354"/>
        <end position="371"/>
    </location>
</feature>
<keyword evidence="3 8" id="KW-0812">Transmembrane</keyword>
<feature type="transmembrane region" description="Helical" evidence="8">
    <location>
        <begin position="446"/>
        <end position="476"/>
    </location>
</feature>
<comment type="subcellular location">
    <subcellularLocation>
        <location evidence="1">Membrane</location>
        <topology evidence="1">Multi-pass membrane protein</topology>
    </subcellularLocation>
</comment>
<dbReference type="GO" id="GO:0005886">
    <property type="term" value="C:plasma membrane"/>
    <property type="evidence" value="ECO:0007669"/>
    <property type="project" value="TreeGrafter"/>
</dbReference>
<dbReference type="InterPro" id="IPR001898">
    <property type="entry name" value="SLC13A/DASS"/>
</dbReference>
<proteinExistence type="inferred from homology"/>
<dbReference type="GO" id="GO:0015370">
    <property type="term" value="F:solute:sodium symporter activity"/>
    <property type="evidence" value="ECO:0007669"/>
    <property type="project" value="UniProtKB-ARBA"/>
</dbReference>
<feature type="transmembrane region" description="Helical" evidence="8">
    <location>
        <begin position="119"/>
        <end position="138"/>
    </location>
</feature>
<dbReference type="PANTHER" id="PTHR10283:SF63">
    <property type="entry name" value="SOLUTE CARRIER FAMILY 13 MEMBER 4"/>
    <property type="match status" value="1"/>
</dbReference>
<feature type="transmembrane region" description="Helical" evidence="8">
    <location>
        <begin position="45"/>
        <end position="69"/>
    </location>
</feature>
<keyword evidence="5" id="KW-0915">Sodium</keyword>
<dbReference type="PANTHER" id="PTHR10283">
    <property type="entry name" value="SOLUTE CARRIER FAMILY 13 MEMBER"/>
    <property type="match status" value="1"/>
</dbReference>
<protein>
    <submittedName>
        <fullName evidence="9">Solute carrier family 13 member 4</fullName>
    </submittedName>
</protein>
<reference evidence="9" key="1">
    <citation type="submission" date="2023-03" db="UniProtKB">
        <authorList>
            <consortium name="Ensembl"/>
        </authorList>
    </citation>
    <scope>IDENTIFICATION</scope>
</reference>
<keyword evidence="6 8" id="KW-0472">Membrane</keyword>
<evidence type="ECO:0000256" key="8">
    <source>
        <dbReference type="SAM" id="Phobius"/>
    </source>
</evidence>
<gene>
    <name evidence="9" type="primary">SLC13A4</name>
</gene>
<feature type="transmembrane region" description="Helical" evidence="8">
    <location>
        <begin position="211"/>
        <end position="236"/>
    </location>
</feature>
<feature type="transmembrane region" description="Helical" evidence="8">
    <location>
        <begin position="528"/>
        <end position="549"/>
    </location>
</feature>
<dbReference type="CDD" id="cd01115">
    <property type="entry name" value="SLC13_permease"/>
    <property type="match status" value="1"/>
</dbReference>
<evidence type="ECO:0000256" key="3">
    <source>
        <dbReference type="ARBA" id="ARBA00022692"/>
    </source>
</evidence>
<evidence type="ECO:0000256" key="7">
    <source>
        <dbReference type="ARBA" id="ARBA00023201"/>
    </source>
</evidence>
<dbReference type="AlphaFoldDB" id="A0A8C4M9Q3"/>
<feature type="transmembrane region" description="Helical" evidence="8">
    <location>
        <begin position="488"/>
        <end position="507"/>
    </location>
</feature>
<evidence type="ECO:0000256" key="4">
    <source>
        <dbReference type="ARBA" id="ARBA00022989"/>
    </source>
</evidence>
<comment type="similarity">
    <text evidence="2">Belongs to the SLC13A/DASS transporter (TC 2.A.47) family. NADC subfamily.</text>
</comment>
<evidence type="ECO:0000256" key="6">
    <source>
        <dbReference type="ARBA" id="ARBA00023136"/>
    </source>
</evidence>
<keyword evidence="4 8" id="KW-1133">Transmembrane helix</keyword>